<dbReference type="PANTHER" id="PTHR11728">
    <property type="entry name" value="GLYCEROL-3-PHOSPHATE DEHYDROGENASE"/>
    <property type="match status" value="1"/>
</dbReference>
<dbReference type="InterPro" id="IPR006168">
    <property type="entry name" value="G3P_DH_NAD-dep"/>
</dbReference>
<evidence type="ECO:0000256" key="14">
    <source>
        <dbReference type="PIRSR" id="PIRSR000114-1"/>
    </source>
</evidence>
<feature type="binding site" evidence="13">
    <location>
        <position position="194"/>
    </location>
    <ligand>
        <name>sn-glycerol 3-phosphate</name>
        <dbReference type="ChEBI" id="CHEBI:57597"/>
    </ligand>
</feature>
<keyword evidence="21" id="KW-1185">Reference proteome</keyword>
<dbReference type="PROSITE" id="PS00957">
    <property type="entry name" value="NAD_G3PDH"/>
    <property type="match status" value="1"/>
</dbReference>
<feature type="binding site" evidence="13">
    <location>
        <position position="35"/>
    </location>
    <ligand>
        <name>NADPH</name>
        <dbReference type="ChEBI" id="CHEBI:57783"/>
    </ligand>
</feature>
<dbReference type="PANTHER" id="PTHR11728:SF1">
    <property type="entry name" value="GLYCEROL-3-PHOSPHATE DEHYDROGENASE [NAD(+)] 2, CHLOROPLASTIC"/>
    <property type="match status" value="1"/>
</dbReference>
<dbReference type="Pfam" id="PF01210">
    <property type="entry name" value="NAD_Gly3P_dh_N"/>
    <property type="match status" value="1"/>
</dbReference>
<keyword evidence="6 13" id="KW-0443">Lipid metabolism</keyword>
<feature type="binding site" evidence="13">
    <location>
        <position position="13"/>
    </location>
    <ligand>
        <name>NADPH</name>
        <dbReference type="ChEBI" id="CHEBI:57783"/>
    </ligand>
</feature>
<comment type="caution">
    <text evidence="13">Lacks conserved residue(s) required for the propagation of feature annotation.</text>
</comment>
<dbReference type="Gene3D" id="1.10.1040.10">
    <property type="entry name" value="N-(1-d-carboxylethyl)-l-norvaline Dehydrogenase, domain 2"/>
    <property type="match status" value="1"/>
</dbReference>
<dbReference type="Proteomes" id="UP000463470">
    <property type="component" value="Unassembled WGS sequence"/>
</dbReference>
<dbReference type="FunFam" id="3.40.50.720:FF:000019">
    <property type="entry name" value="Glycerol-3-phosphate dehydrogenase [NAD(P)+]"/>
    <property type="match status" value="1"/>
</dbReference>
<evidence type="ECO:0000256" key="11">
    <source>
        <dbReference type="ARBA" id="ARBA00069372"/>
    </source>
</evidence>
<evidence type="ECO:0000259" key="19">
    <source>
        <dbReference type="Pfam" id="PF07479"/>
    </source>
</evidence>
<dbReference type="InterPro" id="IPR006109">
    <property type="entry name" value="G3P_DH_NAD-dep_C"/>
</dbReference>
<evidence type="ECO:0000256" key="15">
    <source>
        <dbReference type="PIRSR" id="PIRSR000114-2"/>
    </source>
</evidence>
<feature type="binding site" evidence="13">
    <location>
        <position position="108"/>
    </location>
    <ligand>
        <name>NADPH</name>
        <dbReference type="ChEBI" id="CHEBI:57783"/>
    </ligand>
</feature>
<comment type="pathway">
    <text evidence="13">Membrane lipid metabolism; glycerophospholipid metabolism.</text>
</comment>
<evidence type="ECO:0000256" key="6">
    <source>
        <dbReference type="ARBA" id="ARBA00023098"/>
    </source>
</evidence>
<keyword evidence="5 13" id="KW-0520">NAD</keyword>
<proteinExistence type="inferred from homology"/>
<feature type="binding site" evidence="13">
    <location>
        <position position="51"/>
    </location>
    <ligand>
        <name>NADPH</name>
        <dbReference type="ChEBI" id="CHEBI:57783"/>
    </ligand>
</feature>
<evidence type="ECO:0000256" key="9">
    <source>
        <dbReference type="ARBA" id="ARBA00052716"/>
    </source>
</evidence>
<feature type="binding site" evidence="13">
    <location>
        <position position="139"/>
    </location>
    <ligand>
        <name>sn-glycerol 3-phosphate</name>
        <dbReference type="ChEBI" id="CHEBI:57597"/>
    </ligand>
</feature>
<comment type="similarity">
    <text evidence="1 13 17">Belongs to the NAD-dependent glycerol-3-phosphate dehydrogenase family.</text>
</comment>
<dbReference type="RefSeq" id="WP_161255191.1">
    <property type="nucleotide sequence ID" value="NZ_WXEY01000003.1"/>
</dbReference>
<dbReference type="InterPro" id="IPR013328">
    <property type="entry name" value="6PGD_dom2"/>
</dbReference>
<feature type="binding site" evidence="13">
    <location>
        <position position="14"/>
    </location>
    <ligand>
        <name>NADPH</name>
        <dbReference type="ChEBI" id="CHEBI:57783"/>
    </ligand>
</feature>
<evidence type="ECO:0000313" key="21">
    <source>
        <dbReference type="Proteomes" id="UP000463470"/>
    </source>
</evidence>
<evidence type="ECO:0000256" key="13">
    <source>
        <dbReference type="HAMAP-Rule" id="MF_00394"/>
    </source>
</evidence>
<feature type="binding site" evidence="13">
    <location>
        <position position="257"/>
    </location>
    <ligand>
        <name>sn-glycerol 3-phosphate</name>
        <dbReference type="ChEBI" id="CHEBI:57597"/>
    </ligand>
</feature>
<keyword evidence="7 13" id="KW-0594">Phospholipid biosynthesis</keyword>
<gene>
    <name evidence="13" type="primary">gpsA</name>
    <name evidence="20" type="ORF">GTO91_03970</name>
</gene>
<evidence type="ECO:0000256" key="1">
    <source>
        <dbReference type="ARBA" id="ARBA00011009"/>
    </source>
</evidence>
<dbReference type="HAMAP" id="MF_00394">
    <property type="entry name" value="NAD_Glyc3P_dehydrog"/>
    <property type="match status" value="1"/>
</dbReference>
<dbReference type="EC" id="1.1.1.94" evidence="10 13"/>
<evidence type="ECO:0000256" key="16">
    <source>
        <dbReference type="PIRSR" id="PIRSR000114-3"/>
    </source>
</evidence>
<dbReference type="OrthoDB" id="9812273at2"/>
<dbReference type="PRINTS" id="PR00077">
    <property type="entry name" value="GPDHDRGNASE"/>
</dbReference>
<dbReference type="NCBIfam" id="NF000942">
    <property type="entry name" value="PRK00094.1-4"/>
    <property type="match status" value="1"/>
</dbReference>
<comment type="catalytic activity">
    <reaction evidence="13">
        <text>sn-glycerol 3-phosphate + NAD(+) = dihydroxyacetone phosphate + NADH + H(+)</text>
        <dbReference type="Rhea" id="RHEA:11092"/>
        <dbReference type="ChEBI" id="CHEBI:15378"/>
        <dbReference type="ChEBI" id="CHEBI:57540"/>
        <dbReference type="ChEBI" id="CHEBI:57597"/>
        <dbReference type="ChEBI" id="CHEBI:57642"/>
        <dbReference type="ChEBI" id="CHEBI:57945"/>
        <dbReference type="EC" id="1.1.1.94"/>
    </reaction>
</comment>
<organism evidence="20 21">
    <name type="scientific">Heliomicrobium undosum</name>
    <dbReference type="NCBI Taxonomy" id="121734"/>
    <lineage>
        <taxon>Bacteria</taxon>
        <taxon>Bacillati</taxon>
        <taxon>Bacillota</taxon>
        <taxon>Clostridia</taxon>
        <taxon>Eubacteriales</taxon>
        <taxon>Heliobacteriaceae</taxon>
        <taxon>Heliomicrobium</taxon>
    </lineage>
</organism>
<evidence type="ECO:0000256" key="7">
    <source>
        <dbReference type="ARBA" id="ARBA00023209"/>
    </source>
</evidence>
<evidence type="ECO:0000256" key="4">
    <source>
        <dbReference type="ARBA" id="ARBA00023002"/>
    </source>
</evidence>
<evidence type="ECO:0000259" key="18">
    <source>
        <dbReference type="Pfam" id="PF01210"/>
    </source>
</evidence>
<feature type="binding site" evidence="13">
    <location>
        <position position="258"/>
    </location>
    <ligand>
        <name>NADPH</name>
        <dbReference type="ChEBI" id="CHEBI:57783"/>
    </ligand>
</feature>
<protein>
    <recommendedName>
        <fullName evidence="11 13">Glycerol-3-phosphate dehydrogenase [NAD(P)+]</fullName>
        <ecNumber evidence="10 13">1.1.1.94</ecNumber>
    </recommendedName>
    <alternativeName>
        <fullName evidence="13">NAD(P)(+)-dependent glycerol-3-phosphate dehydrogenase</fullName>
    </alternativeName>
    <alternativeName>
        <fullName evidence="12 13">NAD(P)H-dependent dihydroxyacetone-phosphate reductase</fullName>
    </alternativeName>
</protein>
<keyword evidence="13" id="KW-0963">Cytoplasm</keyword>
<dbReference type="UniPathway" id="UPA00940"/>
<dbReference type="GO" id="GO:0046167">
    <property type="term" value="P:glycerol-3-phosphate biosynthetic process"/>
    <property type="evidence" value="ECO:0007669"/>
    <property type="project" value="UniProtKB-UniRule"/>
</dbReference>
<feature type="binding site" evidence="15">
    <location>
        <begin position="258"/>
        <end position="259"/>
    </location>
    <ligand>
        <name>substrate</name>
    </ligand>
</feature>
<keyword evidence="2 13" id="KW-0444">Lipid biosynthesis</keyword>
<dbReference type="PIRSF" id="PIRSF000114">
    <property type="entry name" value="Glycerol-3-P_dh"/>
    <property type="match status" value="1"/>
</dbReference>
<dbReference type="GO" id="GO:0006650">
    <property type="term" value="P:glycerophospholipid metabolic process"/>
    <property type="evidence" value="ECO:0007669"/>
    <property type="project" value="UniProtKB-UniRule"/>
</dbReference>
<comment type="caution">
    <text evidence="20">The sequence shown here is derived from an EMBL/GenBank/DDBJ whole genome shotgun (WGS) entry which is preliminary data.</text>
</comment>
<feature type="domain" description="Glycerol-3-phosphate dehydrogenase NAD-dependent N-terminal" evidence="18">
    <location>
        <begin position="5"/>
        <end position="163"/>
    </location>
</feature>
<feature type="binding site" evidence="15">
    <location>
        <position position="108"/>
    </location>
    <ligand>
        <name>substrate</name>
    </ligand>
</feature>
<dbReference type="NCBIfam" id="NF000940">
    <property type="entry name" value="PRK00094.1-2"/>
    <property type="match status" value="1"/>
</dbReference>
<feature type="binding site" evidence="13">
    <location>
        <position position="34"/>
    </location>
    <ligand>
        <name>NADPH</name>
        <dbReference type="ChEBI" id="CHEBI:57783"/>
    </ligand>
</feature>
<dbReference type="AlphaFoldDB" id="A0A845L015"/>
<evidence type="ECO:0000256" key="12">
    <source>
        <dbReference type="ARBA" id="ARBA00080511"/>
    </source>
</evidence>
<keyword evidence="3 13" id="KW-0521">NADP</keyword>
<dbReference type="GO" id="GO:0008654">
    <property type="term" value="P:phospholipid biosynthetic process"/>
    <property type="evidence" value="ECO:0007669"/>
    <property type="project" value="UniProtKB-KW"/>
</dbReference>
<comment type="function">
    <text evidence="13">Catalyzes the reduction of the glycolytic intermediate dihydroxyacetone phosphate (DHAP) to sn-glycerol 3-phosphate (G3P), the key precursor for phospholipid synthesis.</text>
</comment>
<dbReference type="InterPro" id="IPR011128">
    <property type="entry name" value="G3P_DH_NAD-dep_N"/>
</dbReference>
<dbReference type="Pfam" id="PF07479">
    <property type="entry name" value="NAD_Gly3P_dh_C"/>
    <property type="match status" value="1"/>
</dbReference>
<evidence type="ECO:0000313" key="20">
    <source>
        <dbReference type="EMBL" id="MZP28866.1"/>
    </source>
</evidence>
<feature type="binding site" evidence="13">
    <location>
        <position position="284"/>
    </location>
    <ligand>
        <name>NADPH</name>
        <dbReference type="ChEBI" id="CHEBI:57783"/>
    </ligand>
</feature>
<name>A0A845L015_9FIRM</name>
<evidence type="ECO:0000256" key="8">
    <source>
        <dbReference type="ARBA" id="ARBA00023264"/>
    </source>
</evidence>
<keyword evidence="4 13" id="KW-0560">Oxidoreductase</keyword>
<dbReference type="GO" id="GO:0046168">
    <property type="term" value="P:glycerol-3-phosphate catabolic process"/>
    <property type="evidence" value="ECO:0007669"/>
    <property type="project" value="InterPro"/>
</dbReference>
<feature type="binding site" evidence="16">
    <location>
        <position position="258"/>
    </location>
    <ligand>
        <name>NAD(+)</name>
        <dbReference type="ChEBI" id="CHEBI:57540"/>
    </ligand>
</feature>
<sequence>MQSEKVAVLGAGSWGTALGRLLVQQGKQVYLWSRRVDLAKDINSYRENRRYLPGVLLPAKVRAHADVDEVLKDAATIVLAVPSSALRETAALIRERVQGDVLIISTAKGIEPETLKRPSEILREELPKELADRVVVLSGPSHAEEVARDIPTTVVVSAEQRAVAEQAQDLLMRPNFRVYTNPDLLGLELGGSLKNIIALACGVAEGLGFGDNTKAALVTRGLAEIIRLGTAMGARETTFAGLAGLGDLVVTCTSKHSRNMRFGSFLGKGKSVEESLALVGQTVEGVRTTRAAYQIAREKGVEMPITEECYRVLFEGASPADAVGTLMGRLKTHEVEEGVEGWN</sequence>
<evidence type="ECO:0000256" key="17">
    <source>
        <dbReference type="RuleBase" id="RU000437"/>
    </source>
</evidence>
<dbReference type="Gene3D" id="3.40.50.720">
    <property type="entry name" value="NAD(P)-binding Rossmann-like Domain"/>
    <property type="match status" value="1"/>
</dbReference>
<feature type="active site" description="Proton acceptor" evidence="13 14">
    <location>
        <position position="194"/>
    </location>
</feature>
<dbReference type="SUPFAM" id="SSF48179">
    <property type="entry name" value="6-phosphogluconate dehydrogenase C-terminal domain-like"/>
    <property type="match status" value="1"/>
</dbReference>
<accession>A0A845L015</accession>
<dbReference type="GO" id="GO:0047952">
    <property type="term" value="F:glycerol-3-phosphate dehydrogenase [NAD(P)+] activity"/>
    <property type="evidence" value="ECO:0007669"/>
    <property type="project" value="UniProtKB-UniRule"/>
</dbReference>
<evidence type="ECO:0000256" key="10">
    <source>
        <dbReference type="ARBA" id="ARBA00066687"/>
    </source>
</evidence>
<dbReference type="GO" id="GO:0005829">
    <property type="term" value="C:cytosol"/>
    <property type="evidence" value="ECO:0007669"/>
    <property type="project" value="TreeGrafter"/>
</dbReference>
<feature type="binding site" evidence="13">
    <location>
        <position position="259"/>
    </location>
    <ligand>
        <name>sn-glycerol 3-phosphate</name>
        <dbReference type="ChEBI" id="CHEBI:57597"/>
    </ligand>
</feature>
<feature type="domain" description="Glycerol-3-phosphate dehydrogenase NAD-dependent C-terminal" evidence="19">
    <location>
        <begin position="183"/>
        <end position="323"/>
    </location>
</feature>
<evidence type="ECO:0000256" key="2">
    <source>
        <dbReference type="ARBA" id="ARBA00022516"/>
    </source>
</evidence>
<keyword evidence="13" id="KW-0547">Nucleotide-binding</keyword>
<evidence type="ECO:0000256" key="5">
    <source>
        <dbReference type="ARBA" id="ARBA00023027"/>
    </source>
</evidence>
<dbReference type="GO" id="GO:0005975">
    <property type="term" value="P:carbohydrate metabolic process"/>
    <property type="evidence" value="ECO:0007669"/>
    <property type="project" value="InterPro"/>
</dbReference>
<dbReference type="GO" id="GO:0051287">
    <property type="term" value="F:NAD binding"/>
    <property type="evidence" value="ECO:0007669"/>
    <property type="project" value="InterPro"/>
</dbReference>
<dbReference type="InterPro" id="IPR008927">
    <property type="entry name" value="6-PGluconate_DH-like_C_sf"/>
</dbReference>
<feature type="binding site" evidence="16">
    <location>
        <position position="143"/>
    </location>
    <ligand>
        <name>NAD(+)</name>
        <dbReference type="ChEBI" id="CHEBI:57540"/>
    </ligand>
</feature>
<feature type="binding site" evidence="13">
    <location>
        <position position="247"/>
    </location>
    <ligand>
        <name>sn-glycerol 3-phosphate</name>
        <dbReference type="ChEBI" id="CHEBI:57597"/>
    </ligand>
</feature>
<comment type="catalytic activity">
    <reaction evidence="9">
        <text>sn-glycerol 3-phosphate + NADP(+) = dihydroxyacetone phosphate + NADPH + H(+)</text>
        <dbReference type="Rhea" id="RHEA:11096"/>
        <dbReference type="ChEBI" id="CHEBI:15378"/>
        <dbReference type="ChEBI" id="CHEBI:57597"/>
        <dbReference type="ChEBI" id="CHEBI:57642"/>
        <dbReference type="ChEBI" id="CHEBI:57783"/>
        <dbReference type="ChEBI" id="CHEBI:58349"/>
        <dbReference type="EC" id="1.1.1.94"/>
    </reaction>
    <physiologicalReaction direction="right-to-left" evidence="9">
        <dbReference type="Rhea" id="RHEA:11098"/>
    </physiologicalReaction>
</comment>
<evidence type="ECO:0000256" key="3">
    <source>
        <dbReference type="ARBA" id="ARBA00022857"/>
    </source>
</evidence>
<dbReference type="EMBL" id="WXEY01000003">
    <property type="protein sequence ID" value="MZP28866.1"/>
    <property type="molecule type" value="Genomic_DNA"/>
</dbReference>
<dbReference type="SUPFAM" id="SSF51735">
    <property type="entry name" value="NAD(P)-binding Rossmann-fold domains"/>
    <property type="match status" value="1"/>
</dbReference>
<feature type="binding site" evidence="13">
    <location>
        <position position="108"/>
    </location>
    <ligand>
        <name>sn-glycerol 3-phosphate</name>
        <dbReference type="ChEBI" id="CHEBI:57597"/>
    </ligand>
</feature>
<feature type="binding site" evidence="13">
    <location>
        <position position="258"/>
    </location>
    <ligand>
        <name>sn-glycerol 3-phosphate</name>
        <dbReference type="ChEBI" id="CHEBI:57597"/>
    </ligand>
</feature>
<dbReference type="InterPro" id="IPR036291">
    <property type="entry name" value="NAD(P)-bd_dom_sf"/>
</dbReference>
<keyword evidence="8 13" id="KW-1208">Phospholipid metabolism</keyword>
<feature type="binding site" evidence="16">
    <location>
        <begin position="10"/>
        <end position="15"/>
    </location>
    <ligand>
        <name>NAD(+)</name>
        <dbReference type="ChEBI" id="CHEBI:57540"/>
    </ligand>
</feature>
<dbReference type="NCBIfam" id="NF000941">
    <property type="entry name" value="PRK00094.1-3"/>
    <property type="match status" value="1"/>
</dbReference>
<comment type="subcellular location">
    <subcellularLocation>
        <location evidence="13">Cytoplasm</location>
    </subcellularLocation>
</comment>
<reference evidence="20 21" key="1">
    <citation type="submission" date="2020-01" db="EMBL/GenBank/DDBJ databases">
        <title>Whole-genome sequence of Heliobacterium undosum DSM 13378.</title>
        <authorList>
            <person name="Kyndt J.A."/>
            <person name="Meyer T.E."/>
        </authorList>
    </citation>
    <scope>NUCLEOTIDE SEQUENCE [LARGE SCALE GENOMIC DNA]</scope>
    <source>
        <strain evidence="20 21">DSM 13378</strain>
    </source>
</reference>
<feature type="binding site" evidence="13">
    <location>
        <position position="143"/>
    </location>
    <ligand>
        <name>NADPH</name>
        <dbReference type="ChEBI" id="CHEBI:57783"/>
    </ligand>
</feature>
<feature type="binding site" evidence="13">
    <location>
        <position position="141"/>
    </location>
    <ligand>
        <name>sn-glycerol 3-phosphate</name>
        <dbReference type="ChEBI" id="CHEBI:57597"/>
    </ligand>
</feature>
<dbReference type="FunFam" id="1.10.1040.10:FF:000001">
    <property type="entry name" value="Glycerol-3-phosphate dehydrogenase [NAD(P)+]"/>
    <property type="match status" value="1"/>
</dbReference>